<dbReference type="AlphaFoldDB" id="A0ABD3TMV7"/>
<dbReference type="EMBL" id="JBJXBP010000003">
    <property type="protein sequence ID" value="KAL3838107.1"/>
    <property type="molecule type" value="Genomic_DNA"/>
</dbReference>
<comment type="caution">
    <text evidence="1">The sequence shown here is derived from an EMBL/GenBank/DDBJ whole genome shotgun (WGS) entry which is preliminary data.</text>
</comment>
<accession>A0ABD3TMV7</accession>
<evidence type="ECO:0008006" key="3">
    <source>
        <dbReference type="Google" id="ProtNLM"/>
    </source>
</evidence>
<organism evidence="1 2">
    <name type="scientific">Penstemon smallii</name>
    <dbReference type="NCBI Taxonomy" id="265156"/>
    <lineage>
        <taxon>Eukaryota</taxon>
        <taxon>Viridiplantae</taxon>
        <taxon>Streptophyta</taxon>
        <taxon>Embryophyta</taxon>
        <taxon>Tracheophyta</taxon>
        <taxon>Spermatophyta</taxon>
        <taxon>Magnoliopsida</taxon>
        <taxon>eudicotyledons</taxon>
        <taxon>Gunneridae</taxon>
        <taxon>Pentapetalae</taxon>
        <taxon>asterids</taxon>
        <taxon>lamiids</taxon>
        <taxon>Lamiales</taxon>
        <taxon>Plantaginaceae</taxon>
        <taxon>Cheloneae</taxon>
        <taxon>Penstemon</taxon>
    </lineage>
</organism>
<dbReference type="PANTHER" id="PTHR33312:SF21">
    <property type="entry name" value="MEMBRANE-ASSOCIATED KINASE REGULATOR 3-RELATED"/>
    <property type="match status" value="1"/>
</dbReference>
<evidence type="ECO:0000313" key="1">
    <source>
        <dbReference type="EMBL" id="KAL3838107.1"/>
    </source>
</evidence>
<protein>
    <recommendedName>
        <fullName evidence="3">Membrane-associated kinase regulator 4</fullName>
    </recommendedName>
</protein>
<sequence>MVLQMEALNHNHFSYTEEAESQAEEEEEEEYINLEVDHDSSFATIFPFSKQEFEFQSFSSSSDKLDQYTTTSPADELFYMGKLLPLHLPPRLQMVEKILMHTNYNPKKSTFEDKTEHFQDESFCTPLTSNTPFESCNISPTESCQVSRELNPNEYFLDCDMTKCKEAKKSWTKKLKWAYVKSFFSIKSAGCSNNQISAAEVPKAKYCADFEHSKVRNKSSGNVPFGQIKYNNNLMEDYYSKSSHRRSFSGAFKMFSKHKKILSSSTSCSSSNIVDDNVMKRSSSSSSSSNVVVSSEHENPIQAAIAHCKRSQDQHQHQQQQYLIVFKK</sequence>
<keyword evidence="2" id="KW-1185">Reference proteome</keyword>
<name>A0ABD3TMV7_9LAMI</name>
<reference evidence="1 2" key="1">
    <citation type="submission" date="2024-12" db="EMBL/GenBank/DDBJ databases">
        <title>The unique morphological basis and parallel evolutionary history of personate flowers in Penstemon.</title>
        <authorList>
            <person name="Depatie T.H."/>
            <person name="Wessinger C.A."/>
        </authorList>
    </citation>
    <scope>NUCLEOTIDE SEQUENCE [LARGE SCALE GENOMIC DNA]</scope>
    <source>
        <strain evidence="1">WTNN_2</strain>
        <tissue evidence="1">Leaf</tissue>
    </source>
</reference>
<proteinExistence type="predicted"/>
<dbReference type="Proteomes" id="UP001634393">
    <property type="component" value="Unassembled WGS sequence"/>
</dbReference>
<dbReference type="PANTHER" id="PTHR33312">
    <property type="entry name" value="MEMBRANE-ASSOCIATED KINASE REGULATOR 4-RELATED"/>
    <property type="match status" value="1"/>
</dbReference>
<dbReference type="InterPro" id="IPR039620">
    <property type="entry name" value="BKI1/MAKR1/3/4"/>
</dbReference>
<gene>
    <name evidence="1" type="ORF">ACJIZ3_022698</name>
</gene>
<evidence type="ECO:0000313" key="2">
    <source>
        <dbReference type="Proteomes" id="UP001634393"/>
    </source>
</evidence>